<feature type="compositionally biased region" description="Polar residues" evidence="1">
    <location>
        <begin position="179"/>
        <end position="188"/>
    </location>
</feature>
<proteinExistence type="predicted"/>
<accession>A0A5C3QE58</accession>
<keyword evidence="2" id="KW-1133">Transmembrane helix</keyword>
<dbReference type="OrthoDB" id="2642524at2759"/>
<evidence type="ECO:0000256" key="2">
    <source>
        <dbReference type="SAM" id="Phobius"/>
    </source>
</evidence>
<dbReference type="STRING" id="1884261.A0A5C3QE58"/>
<evidence type="ECO:0000256" key="1">
    <source>
        <dbReference type="SAM" id="MobiDB-lite"/>
    </source>
</evidence>
<name>A0A5C3QE58_9AGAR</name>
<keyword evidence="4" id="KW-1185">Reference proteome</keyword>
<reference evidence="3 4" key="1">
    <citation type="journal article" date="2019" name="Nat. Ecol. Evol.">
        <title>Megaphylogeny resolves global patterns of mushroom evolution.</title>
        <authorList>
            <person name="Varga T."/>
            <person name="Krizsan K."/>
            <person name="Foldi C."/>
            <person name="Dima B."/>
            <person name="Sanchez-Garcia M."/>
            <person name="Sanchez-Ramirez S."/>
            <person name="Szollosi G.J."/>
            <person name="Szarkandi J.G."/>
            <person name="Papp V."/>
            <person name="Albert L."/>
            <person name="Andreopoulos W."/>
            <person name="Angelini C."/>
            <person name="Antonin V."/>
            <person name="Barry K.W."/>
            <person name="Bougher N.L."/>
            <person name="Buchanan P."/>
            <person name="Buyck B."/>
            <person name="Bense V."/>
            <person name="Catcheside P."/>
            <person name="Chovatia M."/>
            <person name="Cooper J."/>
            <person name="Damon W."/>
            <person name="Desjardin D."/>
            <person name="Finy P."/>
            <person name="Geml J."/>
            <person name="Haridas S."/>
            <person name="Hughes K."/>
            <person name="Justo A."/>
            <person name="Karasinski D."/>
            <person name="Kautmanova I."/>
            <person name="Kiss B."/>
            <person name="Kocsube S."/>
            <person name="Kotiranta H."/>
            <person name="LaButti K.M."/>
            <person name="Lechner B.E."/>
            <person name="Liimatainen K."/>
            <person name="Lipzen A."/>
            <person name="Lukacs Z."/>
            <person name="Mihaltcheva S."/>
            <person name="Morgado L.N."/>
            <person name="Niskanen T."/>
            <person name="Noordeloos M.E."/>
            <person name="Ohm R.A."/>
            <person name="Ortiz-Santana B."/>
            <person name="Ovrebo C."/>
            <person name="Racz N."/>
            <person name="Riley R."/>
            <person name="Savchenko A."/>
            <person name="Shiryaev A."/>
            <person name="Soop K."/>
            <person name="Spirin V."/>
            <person name="Szebenyi C."/>
            <person name="Tomsovsky M."/>
            <person name="Tulloss R.E."/>
            <person name="Uehling J."/>
            <person name="Grigoriev I.V."/>
            <person name="Vagvolgyi C."/>
            <person name="Papp T."/>
            <person name="Martin F.M."/>
            <person name="Miettinen O."/>
            <person name="Hibbett D.S."/>
            <person name="Nagy L.G."/>
        </authorList>
    </citation>
    <scope>NUCLEOTIDE SEQUENCE [LARGE SCALE GENOMIC DNA]</scope>
    <source>
        <strain evidence="3 4">CBS 309.79</strain>
    </source>
</reference>
<evidence type="ECO:0000313" key="3">
    <source>
        <dbReference type="EMBL" id="TFK98710.1"/>
    </source>
</evidence>
<protein>
    <submittedName>
        <fullName evidence="3">Uncharacterized protein</fullName>
    </submittedName>
</protein>
<dbReference type="EMBL" id="ML178838">
    <property type="protein sequence ID" value="TFK98710.1"/>
    <property type="molecule type" value="Genomic_DNA"/>
</dbReference>
<dbReference type="Proteomes" id="UP000305067">
    <property type="component" value="Unassembled WGS sequence"/>
</dbReference>
<dbReference type="AlphaFoldDB" id="A0A5C3QE58"/>
<evidence type="ECO:0000313" key="4">
    <source>
        <dbReference type="Proteomes" id="UP000305067"/>
    </source>
</evidence>
<feature type="region of interest" description="Disordered" evidence="1">
    <location>
        <begin position="517"/>
        <end position="543"/>
    </location>
</feature>
<feature type="transmembrane region" description="Helical" evidence="2">
    <location>
        <begin position="393"/>
        <end position="416"/>
    </location>
</feature>
<organism evidence="3 4">
    <name type="scientific">Pterulicium gracile</name>
    <dbReference type="NCBI Taxonomy" id="1884261"/>
    <lineage>
        <taxon>Eukaryota</taxon>
        <taxon>Fungi</taxon>
        <taxon>Dikarya</taxon>
        <taxon>Basidiomycota</taxon>
        <taxon>Agaricomycotina</taxon>
        <taxon>Agaricomycetes</taxon>
        <taxon>Agaricomycetidae</taxon>
        <taxon>Agaricales</taxon>
        <taxon>Pleurotineae</taxon>
        <taxon>Pterulaceae</taxon>
        <taxon>Pterulicium</taxon>
    </lineage>
</organism>
<sequence length="543" mass="59071">MAYGTLNDGSSPWFLTIIRAQGLAYVPVGKKIWRPVVTVKVHGHHAGAHEIVLGTDGQCTNLKVPFELHGVDASSKLDILLSKRSEGKKKKGNAPVAGTDVLTLGELLKKQEQEKELKLRLNCVSKSKRGREAPGRGRPQNGAVLILKLVPPADFASSSALTLNCDELDSCLSTSPTLSPISEGSTSGWGHPEYPSIDQTVANTRPRKGYHIHSDGEDPSDVGSDSEGPRTPVTVFEFEIEDEDEVDDSSRSICFDKKDASNTDHDTSYIDIVRPEQISTWGWIAASLLPSHIQDVQTQKQQSYPSYGDRPIRTDSMNGSVRSTMTLAQRSVASFTVYADLREADHDEEYETVFKRLQSEWTFIGGLLVALSAVNAALLALPTDGIFDIDGWAQIAVANSSVAAGMGLATDAWFLLRYNFNDLETFKYRARDVFDSYFFFSISARVPAVAMFISAVSLMCFLALVAFEAWPRGVLVVSLLFGVILSLQFLAFGVHRCARGVVWVAKGLVGFLGARTQPQPEDSSPLPAAVPQQGPRECGSAAS</sequence>
<feature type="region of interest" description="Disordered" evidence="1">
    <location>
        <begin position="179"/>
        <end position="231"/>
    </location>
</feature>
<feature type="transmembrane region" description="Helical" evidence="2">
    <location>
        <begin position="473"/>
        <end position="494"/>
    </location>
</feature>
<feature type="transmembrane region" description="Helical" evidence="2">
    <location>
        <begin position="437"/>
        <end position="467"/>
    </location>
</feature>
<gene>
    <name evidence="3" type="ORF">BDV98DRAFT_572625</name>
</gene>
<feature type="transmembrane region" description="Helical" evidence="2">
    <location>
        <begin position="361"/>
        <end position="381"/>
    </location>
</feature>
<keyword evidence="2" id="KW-0472">Membrane</keyword>
<keyword evidence="2" id="KW-0812">Transmembrane</keyword>